<protein>
    <submittedName>
        <fullName evidence="1">Uncharacterized protein</fullName>
    </submittedName>
</protein>
<comment type="caution">
    <text evidence="1">The sequence shown here is derived from an EMBL/GenBank/DDBJ whole genome shotgun (WGS) entry which is preliminary data.</text>
</comment>
<dbReference type="AlphaFoldDB" id="A0A9P4J029"/>
<organism evidence="1 2">
    <name type="scientific">Myriangium duriaei CBS 260.36</name>
    <dbReference type="NCBI Taxonomy" id="1168546"/>
    <lineage>
        <taxon>Eukaryota</taxon>
        <taxon>Fungi</taxon>
        <taxon>Dikarya</taxon>
        <taxon>Ascomycota</taxon>
        <taxon>Pezizomycotina</taxon>
        <taxon>Dothideomycetes</taxon>
        <taxon>Dothideomycetidae</taxon>
        <taxon>Myriangiales</taxon>
        <taxon>Myriangiaceae</taxon>
        <taxon>Myriangium</taxon>
    </lineage>
</organism>
<name>A0A9P4J029_9PEZI</name>
<evidence type="ECO:0000313" key="1">
    <source>
        <dbReference type="EMBL" id="KAF2151640.1"/>
    </source>
</evidence>
<proteinExistence type="predicted"/>
<dbReference type="EMBL" id="ML996087">
    <property type="protein sequence ID" value="KAF2151640.1"/>
    <property type="molecule type" value="Genomic_DNA"/>
</dbReference>
<gene>
    <name evidence="1" type="ORF">K461DRAFT_313499</name>
</gene>
<evidence type="ECO:0000313" key="2">
    <source>
        <dbReference type="Proteomes" id="UP000799439"/>
    </source>
</evidence>
<accession>A0A9P4J029</accession>
<keyword evidence="2" id="KW-1185">Reference proteome</keyword>
<sequence>MPIMQGPENVQCRLRRTGWERRGRLGTTGLWLGQYLPGHCCRDHSLRLIGGREHSMGGGPRGHGEGLARQDYARRSSGVECCEHEEDVYSQTGGQKAGRGEQTLMTSLCASDAAISQSMPMPSRMIPQHPIAMICAGHLVCCGCRANCIRESMDMDMLV</sequence>
<reference evidence="1" key="1">
    <citation type="journal article" date="2020" name="Stud. Mycol.">
        <title>101 Dothideomycetes genomes: a test case for predicting lifestyles and emergence of pathogens.</title>
        <authorList>
            <person name="Haridas S."/>
            <person name="Albert R."/>
            <person name="Binder M."/>
            <person name="Bloem J."/>
            <person name="Labutti K."/>
            <person name="Salamov A."/>
            <person name="Andreopoulos B."/>
            <person name="Baker S."/>
            <person name="Barry K."/>
            <person name="Bills G."/>
            <person name="Bluhm B."/>
            <person name="Cannon C."/>
            <person name="Castanera R."/>
            <person name="Culley D."/>
            <person name="Daum C."/>
            <person name="Ezra D."/>
            <person name="Gonzalez J."/>
            <person name="Henrissat B."/>
            <person name="Kuo A."/>
            <person name="Liang C."/>
            <person name="Lipzen A."/>
            <person name="Lutzoni F."/>
            <person name="Magnuson J."/>
            <person name="Mondo S."/>
            <person name="Nolan M."/>
            <person name="Ohm R."/>
            <person name="Pangilinan J."/>
            <person name="Park H.-J."/>
            <person name="Ramirez L."/>
            <person name="Alfaro M."/>
            <person name="Sun H."/>
            <person name="Tritt A."/>
            <person name="Yoshinaga Y."/>
            <person name="Zwiers L.-H."/>
            <person name="Turgeon B."/>
            <person name="Goodwin S."/>
            <person name="Spatafora J."/>
            <person name="Crous P."/>
            <person name="Grigoriev I."/>
        </authorList>
    </citation>
    <scope>NUCLEOTIDE SEQUENCE</scope>
    <source>
        <strain evidence="1">CBS 260.36</strain>
    </source>
</reference>
<dbReference type="Proteomes" id="UP000799439">
    <property type="component" value="Unassembled WGS sequence"/>
</dbReference>